<evidence type="ECO:0000313" key="7">
    <source>
        <dbReference type="RefSeq" id="XP_018497585.1"/>
    </source>
</evidence>
<dbReference type="GO" id="GO:0003697">
    <property type="term" value="F:single-stranded DNA binding"/>
    <property type="evidence" value="ECO:0007669"/>
    <property type="project" value="TreeGrafter"/>
</dbReference>
<dbReference type="Proteomes" id="UP000694867">
    <property type="component" value="Unplaced"/>
</dbReference>
<proteinExistence type="inferred from homology"/>
<keyword evidence="4" id="KW-0539">Nucleus</keyword>
<comment type="subcellular location">
    <subcellularLocation>
        <location evidence="1">Nucleus</location>
    </subcellularLocation>
</comment>
<sequence length="551" mass="63361">MFVQDLKTEFYDVLVNQRVLVLCGADVDALVSCKILQYLFQCDNILYTLVPVTRKQDITEALEKHGETGRYVVLLNCGGTFDILEDCKPENENLVFFIADAHRPFNVYNVYNNSQVRILSPTENENIPGFEDVFRDDMDSDAEEEEEEGRDLDEILERKRQKRAWIENRNRLLFDYTQFNYFGKATSLTMFELCWKMSRDSTVILWYAIIGLSDQLVHRRIESDKYVTECGLLQGHMTRHDQLYDQNSSESNVNSLKLSFDKELNLIFLKHWTLLESMRHTQHFACRFKMWTVRGQKKIYEFLAELGVPLSQCKQIFASMDITFRSSIKEWIFKLADKYSLDEIGAFCFSANLGYKHKFNALDVATAVNTILDQGDFFKALDALSWSRIEILEKGIEASKTKLISIFQQVQTFLETRQIASTGRYLYAVLQESTPNSKLFGKPGALEDLAHFLQAAYVARKSRDSPLFPMVVAAPSVTFPGYSLVIGIPPQAETSSRNLFAQVFNQAAVHCSSAIQKDAYLQENLILVQSEHSRQFFEAIYDLLCSVDGRD</sequence>
<accession>A0AAJ7L8K1</accession>
<dbReference type="KEGG" id="goe:100906393"/>
<evidence type="ECO:0000256" key="1">
    <source>
        <dbReference type="ARBA" id="ARBA00004123"/>
    </source>
</evidence>
<comment type="similarity">
    <text evidence="2">Belongs to the CDC45 family.</text>
</comment>
<gene>
    <name evidence="7" type="primary">LOC100906393</name>
</gene>
<dbReference type="CTD" id="8318"/>
<keyword evidence="7" id="KW-0132">Cell division</keyword>
<dbReference type="PANTHER" id="PTHR10507:SF0">
    <property type="entry name" value="CELL DIVISION CONTROL PROTEIN 45 HOMOLOG"/>
    <property type="match status" value="1"/>
</dbReference>
<evidence type="ECO:0000256" key="2">
    <source>
        <dbReference type="ARBA" id="ARBA00010727"/>
    </source>
</evidence>
<dbReference type="GO" id="GO:0000727">
    <property type="term" value="P:double-strand break repair via break-induced replication"/>
    <property type="evidence" value="ECO:0007669"/>
    <property type="project" value="TreeGrafter"/>
</dbReference>
<keyword evidence="5" id="KW-0131">Cell cycle</keyword>
<reference evidence="7" key="1">
    <citation type="submission" date="2025-08" db="UniProtKB">
        <authorList>
            <consortium name="RefSeq"/>
        </authorList>
    </citation>
    <scope>IDENTIFICATION</scope>
</reference>
<protein>
    <submittedName>
        <fullName evidence="7">Cell division control protein 45 homolog</fullName>
    </submittedName>
</protein>
<dbReference type="GO" id="GO:0031261">
    <property type="term" value="C:DNA replication preinitiation complex"/>
    <property type="evidence" value="ECO:0007669"/>
    <property type="project" value="TreeGrafter"/>
</dbReference>
<dbReference type="InterPro" id="IPR003874">
    <property type="entry name" value="CDC45"/>
</dbReference>
<organism evidence="6 7">
    <name type="scientific">Galendromus occidentalis</name>
    <name type="common">western predatory mite</name>
    <dbReference type="NCBI Taxonomy" id="34638"/>
    <lineage>
        <taxon>Eukaryota</taxon>
        <taxon>Metazoa</taxon>
        <taxon>Ecdysozoa</taxon>
        <taxon>Arthropoda</taxon>
        <taxon>Chelicerata</taxon>
        <taxon>Arachnida</taxon>
        <taxon>Acari</taxon>
        <taxon>Parasitiformes</taxon>
        <taxon>Mesostigmata</taxon>
        <taxon>Gamasina</taxon>
        <taxon>Phytoseioidea</taxon>
        <taxon>Phytoseiidae</taxon>
        <taxon>Typhlodrominae</taxon>
        <taxon>Galendromus</taxon>
    </lineage>
</organism>
<evidence type="ECO:0000256" key="4">
    <source>
        <dbReference type="ARBA" id="ARBA00023242"/>
    </source>
</evidence>
<evidence type="ECO:0000256" key="5">
    <source>
        <dbReference type="ARBA" id="ARBA00023306"/>
    </source>
</evidence>
<dbReference type="GO" id="GO:0003688">
    <property type="term" value="F:DNA replication origin binding"/>
    <property type="evidence" value="ECO:0007669"/>
    <property type="project" value="TreeGrafter"/>
</dbReference>
<keyword evidence="6" id="KW-1185">Reference proteome</keyword>
<dbReference type="GeneID" id="100906393"/>
<evidence type="ECO:0000256" key="3">
    <source>
        <dbReference type="ARBA" id="ARBA00022705"/>
    </source>
</evidence>
<dbReference type="GO" id="GO:0006270">
    <property type="term" value="P:DNA replication initiation"/>
    <property type="evidence" value="ECO:0007669"/>
    <property type="project" value="InterPro"/>
</dbReference>
<dbReference type="Pfam" id="PF02724">
    <property type="entry name" value="CDC45"/>
    <property type="match status" value="2"/>
</dbReference>
<evidence type="ECO:0000313" key="6">
    <source>
        <dbReference type="Proteomes" id="UP000694867"/>
    </source>
</evidence>
<dbReference type="AlphaFoldDB" id="A0AAJ7L8K1"/>
<keyword evidence="3" id="KW-0235">DNA replication</keyword>
<dbReference type="GO" id="GO:1902977">
    <property type="term" value="P:mitotic DNA replication preinitiation complex assembly"/>
    <property type="evidence" value="ECO:0007669"/>
    <property type="project" value="TreeGrafter"/>
</dbReference>
<dbReference type="GO" id="GO:0003682">
    <property type="term" value="F:chromatin binding"/>
    <property type="evidence" value="ECO:0007669"/>
    <property type="project" value="TreeGrafter"/>
</dbReference>
<name>A0AAJ7L8K1_9ACAR</name>
<dbReference type="RefSeq" id="XP_018497585.1">
    <property type="nucleotide sequence ID" value="XM_018642069.1"/>
</dbReference>
<dbReference type="PANTHER" id="PTHR10507">
    <property type="entry name" value="CDC45-RELATED PROTEIN"/>
    <property type="match status" value="1"/>
</dbReference>
<dbReference type="GO" id="GO:0051301">
    <property type="term" value="P:cell division"/>
    <property type="evidence" value="ECO:0007669"/>
    <property type="project" value="UniProtKB-KW"/>
</dbReference>